<feature type="region of interest" description="Disordered" evidence="1">
    <location>
        <begin position="39"/>
        <end position="60"/>
    </location>
</feature>
<dbReference type="Proteomes" id="UP000265750">
    <property type="component" value="Unassembled WGS sequence"/>
</dbReference>
<dbReference type="EMBL" id="QYRN01000004">
    <property type="protein sequence ID" value="RIY01350.1"/>
    <property type="molecule type" value="Genomic_DNA"/>
</dbReference>
<dbReference type="RefSeq" id="WP_119539530.1">
    <property type="nucleotide sequence ID" value="NZ_QYRN01000004.1"/>
</dbReference>
<proteinExistence type="predicted"/>
<evidence type="ECO:0000256" key="1">
    <source>
        <dbReference type="SAM" id="MobiDB-lite"/>
    </source>
</evidence>
<evidence type="ECO:0000313" key="2">
    <source>
        <dbReference type="EMBL" id="RIY01350.1"/>
    </source>
</evidence>
<comment type="caution">
    <text evidence="2">The sequence shown here is derived from an EMBL/GenBank/DDBJ whole genome shotgun (WGS) entry which is preliminary data.</text>
</comment>
<protein>
    <submittedName>
        <fullName evidence="2">Uncharacterized protein</fullName>
    </submittedName>
</protein>
<feature type="compositionally biased region" description="Polar residues" evidence="1">
    <location>
        <begin position="47"/>
        <end position="60"/>
    </location>
</feature>
<organism evidence="2 3">
    <name type="scientific">Aureimonas flava</name>
    <dbReference type="NCBI Taxonomy" id="2320271"/>
    <lineage>
        <taxon>Bacteria</taxon>
        <taxon>Pseudomonadati</taxon>
        <taxon>Pseudomonadota</taxon>
        <taxon>Alphaproteobacteria</taxon>
        <taxon>Hyphomicrobiales</taxon>
        <taxon>Aurantimonadaceae</taxon>
        <taxon>Aureimonas</taxon>
    </lineage>
</organism>
<accession>A0A3A1WJM5</accession>
<dbReference type="AlphaFoldDB" id="A0A3A1WJM5"/>
<evidence type="ECO:0000313" key="3">
    <source>
        <dbReference type="Proteomes" id="UP000265750"/>
    </source>
</evidence>
<gene>
    <name evidence="2" type="ORF">D3218_08280</name>
</gene>
<reference evidence="3" key="1">
    <citation type="submission" date="2018-09" db="EMBL/GenBank/DDBJ databases">
        <authorList>
            <person name="Tuo L."/>
        </authorList>
    </citation>
    <scope>NUCLEOTIDE SEQUENCE [LARGE SCALE GENOMIC DNA]</scope>
    <source>
        <strain evidence="3">M2BS4Y-1</strain>
    </source>
</reference>
<name>A0A3A1WJM5_9HYPH</name>
<sequence>MTQQQYNFRTRVERERDAKLVSNYREIGIAAVLAAKAARRKDESGKATAQRSVANANARD</sequence>
<keyword evidence="3" id="KW-1185">Reference proteome</keyword>